<protein>
    <submittedName>
        <fullName evidence="1">Uncharacterized protein</fullName>
    </submittedName>
</protein>
<sequence length="59" mass="6753">MCFIRGTIDIPHSRWPKYNRRRHVVGLESASCCSDSITPTLWHSHSVILNYLGTSLLIL</sequence>
<organism evidence="1 2">
    <name type="scientific">Stephania yunnanensis</name>
    <dbReference type="NCBI Taxonomy" id="152371"/>
    <lineage>
        <taxon>Eukaryota</taxon>
        <taxon>Viridiplantae</taxon>
        <taxon>Streptophyta</taxon>
        <taxon>Embryophyta</taxon>
        <taxon>Tracheophyta</taxon>
        <taxon>Spermatophyta</taxon>
        <taxon>Magnoliopsida</taxon>
        <taxon>Ranunculales</taxon>
        <taxon>Menispermaceae</taxon>
        <taxon>Menispermoideae</taxon>
        <taxon>Cissampelideae</taxon>
        <taxon>Stephania</taxon>
    </lineage>
</organism>
<proteinExistence type="predicted"/>
<comment type="caution">
    <text evidence="1">The sequence shown here is derived from an EMBL/GenBank/DDBJ whole genome shotgun (WGS) entry which is preliminary data.</text>
</comment>
<evidence type="ECO:0000313" key="1">
    <source>
        <dbReference type="EMBL" id="KAK9114393.1"/>
    </source>
</evidence>
<name>A0AAP0IG49_9MAGN</name>
<evidence type="ECO:0000313" key="2">
    <source>
        <dbReference type="Proteomes" id="UP001420932"/>
    </source>
</evidence>
<dbReference type="EMBL" id="JBBNAF010000009">
    <property type="protein sequence ID" value="KAK9114393.1"/>
    <property type="molecule type" value="Genomic_DNA"/>
</dbReference>
<dbReference type="Proteomes" id="UP001420932">
    <property type="component" value="Unassembled WGS sequence"/>
</dbReference>
<keyword evidence="2" id="KW-1185">Reference proteome</keyword>
<gene>
    <name evidence="1" type="ORF">Syun_021190</name>
</gene>
<reference evidence="1 2" key="1">
    <citation type="submission" date="2024-01" db="EMBL/GenBank/DDBJ databases">
        <title>Genome assemblies of Stephania.</title>
        <authorList>
            <person name="Yang L."/>
        </authorList>
    </citation>
    <scope>NUCLEOTIDE SEQUENCE [LARGE SCALE GENOMIC DNA]</scope>
    <source>
        <strain evidence="1">YNDBR</strain>
        <tissue evidence="1">Leaf</tissue>
    </source>
</reference>
<dbReference type="AlphaFoldDB" id="A0AAP0IG49"/>
<accession>A0AAP0IG49</accession>